<proteinExistence type="predicted"/>
<reference evidence="2" key="1">
    <citation type="journal article" date="2023" name="G3 (Bethesda)">
        <title>Whole genome assemblies of Zophobas morio and Tenebrio molitor.</title>
        <authorList>
            <person name="Kaur S."/>
            <person name="Stinson S.A."/>
            <person name="diCenzo G.C."/>
        </authorList>
    </citation>
    <scope>NUCLEOTIDE SEQUENCE</scope>
    <source>
        <strain evidence="2">QUZm001</strain>
    </source>
</reference>
<dbReference type="EMBL" id="JALNTZ010000002">
    <property type="protein sequence ID" value="KAJ3660842.1"/>
    <property type="molecule type" value="Genomic_DNA"/>
</dbReference>
<dbReference type="Proteomes" id="UP001168821">
    <property type="component" value="Unassembled WGS sequence"/>
</dbReference>
<gene>
    <name evidence="2" type="ORF">Zmor_005273</name>
</gene>
<evidence type="ECO:0000256" key="1">
    <source>
        <dbReference type="SAM" id="MobiDB-lite"/>
    </source>
</evidence>
<feature type="region of interest" description="Disordered" evidence="1">
    <location>
        <begin position="9"/>
        <end position="31"/>
    </location>
</feature>
<protein>
    <submittedName>
        <fullName evidence="2">Uncharacterized protein</fullName>
    </submittedName>
</protein>
<name>A0AA38IP21_9CUCU</name>
<evidence type="ECO:0000313" key="3">
    <source>
        <dbReference type="Proteomes" id="UP001168821"/>
    </source>
</evidence>
<keyword evidence="3" id="KW-1185">Reference proteome</keyword>
<sequence length="103" mass="11144">MRLLVTMIADNSPVEAKSPPRRPSTQTALHLDRPVTKCTPCVITSTTNIRGDGLRGKIPRSGSTFGDNLGPAMVFCLLEGPHDRQLGPDVVDRANSVIAERNH</sequence>
<evidence type="ECO:0000313" key="2">
    <source>
        <dbReference type="EMBL" id="KAJ3660842.1"/>
    </source>
</evidence>
<accession>A0AA38IP21</accession>
<organism evidence="2 3">
    <name type="scientific">Zophobas morio</name>
    <dbReference type="NCBI Taxonomy" id="2755281"/>
    <lineage>
        <taxon>Eukaryota</taxon>
        <taxon>Metazoa</taxon>
        <taxon>Ecdysozoa</taxon>
        <taxon>Arthropoda</taxon>
        <taxon>Hexapoda</taxon>
        <taxon>Insecta</taxon>
        <taxon>Pterygota</taxon>
        <taxon>Neoptera</taxon>
        <taxon>Endopterygota</taxon>
        <taxon>Coleoptera</taxon>
        <taxon>Polyphaga</taxon>
        <taxon>Cucujiformia</taxon>
        <taxon>Tenebrionidae</taxon>
        <taxon>Zophobas</taxon>
    </lineage>
</organism>
<comment type="caution">
    <text evidence="2">The sequence shown here is derived from an EMBL/GenBank/DDBJ whole genome shotgun (WGS) entry which is preliminary data.</text>
</comment>
<dbReference type="AlphaFoldDB" id="A0AA38IP21"/>